<protein>
    <submittedName>
        <fullName evidence="1">Uncharacterized protein</fullName>
    </submittedName>
</protein>
<evidence type="ECO:0000313" key="1">
    <source>
        <dbReference type="EMBL" id="JAD39448.1"/>
    </source>
</evidence>
<reference evidence="1" key="1">
    <citation type="submission" date="2014-09" db="EMBL/GenBank/DDBJ databases">
        <authorList>
            <person name="Magalhaes I.L.F."/>
            <person name="Oliveira U."/>
            <person name="Santos F.R."/>
            <person name="Vidigal T.H.D.A."/>
            <person name="Brescovit A.D."/>
            <person name="Santos A.J."/>
        </authorList>
    </citation>
    <scope>NUCLEOTIDE SEQUENCE</scope>
    <source>
        <tissue evidence="1">Shoot tissue taken approximately 20 cm above the soil surface</tissue>
    </source>
</reference>
<accession>A0A0A8ZP14</accession>
<sequence>MHAWFVASFLQGNVLLEAIGRALVLVVACCLAAAEMVFSMTNSLNWVVLNYGSLTP</sequence>
<name>A0A0A8ZP14_ARUDO</name>
<dbReference type="EMBL" id="GBRH01258447">
    <property type="protein sequence ID" value="JAD39448.1"/>
    <property type="molecule type" value="Transcribed_RNA"/>
</dbReference>
<reference evidence="1" key="2">
    <citation type="journal article" date="2015" name="Data Brief">
        <title>Shoot transcriptome of the giant reed, Arundo donax.</title>
        <authorList>
            <person name="Barrero R.A."/>
            <person name="Guerrero F.D."/>
            <person name="Moolhuijzen P."/>
            <person name="Goolsby J.A."/>
            <person name="Tidwell J."/>
            <person name="Bellgard S.E."/>
            <person name="Bellgard M.I."/>
        </authorList>
    </citation>
    <scope>NUCLEOTIDE SEQUENCE</scope>
    <source>
        <tissue evidence="1">Shoot tissue taken approximately 20 cm above the soil surface</tissue>
    </source>
</reference>
<proteinExistence type="predicted"/>
<organism evidence="1">
    <name type="scientific">Arundo donax</name>
    <name type="common">Giant reed</name>
    <name type="synonym">Donax arundinaceus</name>
    <dbReference type="NCBI Taxonomy" id="35708"/>
    <lineage>
        <taxon>Eukaryota</taxon>
        <taxon>Viridiplantae</taxon>
        <taxon>Streptophyta</taxon>
        <taxon>Embryophyta</taxon>
        <taxon>Tracheophyta</taxon>
        <taxon>Spermatophyta</taxon>
        <taxon>Magnoliopsida</taxon>
        <taxon>Liliopsida</taxon>
        <taxon>Poales</taxon>
        <taxon>Poaceae</taxon>
        <taxon>PACMAD clade</taxon>
        <taxon>Arundinoideae</taxon>
        <taxon>Arundineae</taxon>
        <taxon>Arundo</taxon>
    </lineage>
</organism>
<dbReference type="AlphaFoldDB" id="A0A0A8ZP14"/>